<comment type="caution">
    <text evidence="3">The sequence shown here is derived from an EMBL/GenBank/DDBJ whole genome shotgun (WGS) entry which is preliminary data.</text>
</comment>
<proteinExistence type="inferred from homology"/>
<dbReference type="InterPro" id="IPR011009">
    <property type="entry name" value="Kinase-like_dom_sf"/>
</dbReference>
<dbReference type="PATRIC" id="fig|1283301.3.peg.6426"/>
<protein>
    <recommendedName>
        <fullName evidence="2">Aminoglycoside phosphotransferase domain-containing protein</fullName>
    </recommendedName>
</protein>
<comment type="similarity">
    <text evidence="1">Belongs to the pseudomonas-type ThrB family.</text>
</comment>
<name>S4NDT0_9ACTN</name>
<dbReference type="OrthoDB" id="4030632at2"/>
<dbReference type="InterPro" id="IPR050249">
    <property type="entry name" value="Pseudomonas-type_ThrB"/>
</dbReference>
<accession>S4NDT0</accession>
<gene>
    <name evidence="3" type="ORF">STAFG_6476</name>
</gene>
<keyword evidence="4" id="KW-1185">Reference proteome</keyword>
<dbReference type="Pfam" id="PF01636">
    <property type="entry name" value="APH"/>
    <property type="match status" value="1"/>
</dbReference>
<dbReference type="HOGENOM" id="CLU_044821_1_1_11"/>
<evidence type="ECO:0000313" key="3">
    <source>
        <dbReference type="EMBL" id="EPJ36469.1"/>
    </source>
</evidence>
<feature type="domain" description="Aminoglycoside phosphotransferase" evidence="2">
    <location>
        <begin position="43"/>
        <end position="267"/>
    </location>
</feature>
<dbReference type="Proteomes" id="UP000015001">
    <property type="component" value="Unassembled WGS sequence"/>
</dbReference>
<dbReference type="InterPro" id="IPR002575">
    <property type="entry name" value="Aminoglycoside_PTrfase"/>
</dbReference>
<evidence type="ECO:0000313" key="4">
    <source>
        <dbReference type="Proteomes" id="UP000015001"/>
    </source>
</evidence>
<dbReference type="EMBL" id="AOPY01001562">
    <property type="protein sequence ID" value="EPJ36469.1"/>
    <property type="molecule type" value="Genomic_DNA"/>
</dbReference>
<sequence length="341" mass="37126">MMPLTEIDRLKQTVSEGWDSPIADDVAAQWGYPAGTAKWWRSSASHVFVLPEHGRRRYLRFVPDSCRGPKSLAAVAELMARLSDGGSAVVRPVAAESGALTVTVPTGLGAVHAMVVEPAPGAGHDVGELTASQAWQWGRALARLHRDAAGFAAGLPESFGELPSVGSLFADDAELVEATALLADVMRELPRCRDRWGVVHGDFELDNMAWEADGPIAYDFDEAALSWYAADIAYAVRDLTDHTGRPAPVHRARFDAFLDGYRSVRPFDDEDWGRLPLFAGLHAAASLVRITRALGEPAPQEPDWLGELRDDLTDMARAHRQLAIDVGRHGVRGRTRGAPRR</sequence>
<evidence type="ECO:0000256" key="1">
    <source>
        <dbReference type="ARBA" id="ARBA00038240"/>
    </source>
</evidence>
<organism evidence="3 4">
    <name type="scientific">Streptomyces afghaniensis 772</name>
    <dbReference type="NCBI Taxonomy" id="1283301"/>
    <lineage>
        <taxon>Bacteria</taxon>
        <taxon>Bacillati</taxon>
        <taxon>Actinomycetota</taxon>
        <taxon>Actinomycetes</taxon>
        <taxon>Kitasatosporales</taxon>
        <taxon>Streptomycetaceae</taxon>
        <taxon>Streptomyces</taxon>
    </lineage>
</organism>
<dbReference type="PANTHER" id="PTHR21064:SF6">
    <property type="entry name" value="AMINOGLYCOSIDE PHOSPHOTRANSFERASE DOMAIN-CONTAINING PROTEIN"/>
    <property type="match status" value="1"/>
</dbReference>
<reference evidence="3 4" key="1">
    <citation type="submission" date="2013-02" db="EMBL/GenBank/DDBJ databases">
        <title>Draft Genome Sequence of Streptomyces afghaniensis, Which Produces Compounds of the Julimycin B-Complex.</title>
        <authorList>
            <person name="Gruening B.A."/>
            <person name="Praeg A."/>
            <person name="Erxleben A."/>
            <person name="Guenther S."/>
            <person name="Fiedler H.-P."/>
            <person name="Goodfellow M."/>
            <person name="Mueller M."/>
        </authorList>
    </citation>
    <scope>NUCLEOTIDE SEQUENCE [LARGE SCALE GENOMIC DNA]</scope>
    <source>
        <strain evidence="3 4">772</strain>
    </source>
</reference>
<dbReference type="PANTHER" id="PTHR21064">
    <property type="entry name" value="AMINOGLYCOSIDE PHOSPHOTRANSFERASE DOMAIN-CONTAINING PROTEIN-RELATED"/>
    <property type="match status" value="1"/>
</dbReference>
<dbReference type="Gene3D" id="3.90.1200.10">
    <property type="match status" value="1"/>
</dbReference>
<dbReference type="SUPFAM" id="SSF56112">
    <property type="entry name" value="Protein kinase-like (PK-like)"/>
    <property type="match status" value="1"/>
</dbReference>
<evidence type="ECO:0000259" key="2">
    <source>
        <dbReference type="Pfam" id="PF01636"/>
    </source>
</evidence>
<dbReference type="AlphaFoldDB" id="S4NDT0"/>
<dbReference type="GO" id="GO:0019202">
    <property type="term" value="F:amino acid kinase activity"/>
    <property type="evidence" value="ECO:0007669"/>
    <property type="project" value="TreeGrafter"/>
</dbReference>